<dbReference type="Pfam" id="PF20167">
    <property type="entry name" value="Transposase_32"/>
    <property type="match status" value="1"/>
</dbReference>
<evidence type="ECO:0000313" key="4">
    <source>
        <dbReference type="Proteomes" id="UP000053144"/>
    </source>
</evidence>
<feature type="region of interest" description="Disordered" evidence="1">
    <location>
        <begin position="247"/>
        <end position="275"/>
    </location>
</feature>
<feature type="region of interest" description="Disordered" evidence="1">
    <location>
        <begin position="1"/>
        <end position="34"/>
    </location>
</feature>
<dbReference type="EMBL" id="KQ258285">
    <property type="protein sequence ID" value="KOM25717.1"/>
    <property type="molecule type" value="Genomic_DNA"/>
</dbReference>
<evidence type="ECO:0000313" key="3">
    <source>
        <dbReference type="EMBL" id="KOM25717.1"/>
    </source>
</evidence>
<accession>A0A0L9T555</accession>
<name>A0A0L9T555_PHAAN</name>
<proteinExistence type="predicted"/>
<evidence type="ECO:0000256" key="1">
    <source>
        <dbReference type="SAM" id="MobiDB-lite"/>
    </source>
</evidence>
<reference evidence="4" key="1">
    <citation type="journal article" date="2015" name="Proc. Natl. Acad. Sci. U.S.A.">
        <title>Genome sequencing of adzuki bean (Vigna angularis) provides insight into high starch and low fat accumulation and domestication.</title>
        <authorList>
            <person name="Yang K."/>
            <person name="Tian Z."/>
            <person name="Chen C."/>
            <person name="Luo L."/>
            <person name="Zhao B."/>
            <person name="Wang Z."/>
            <person name="Yu L."/>
            <person name="Li Y."/>
            <person name="Sun Y."/>
            <person name="Li W."/>
            <person name="Chen Y."/>
            <person name="Li Y."/>
            <person name="Zhang Y."/>
            <person name="Ai D."/>
            <person name="Zhao J."/>
            <person name="Shang C."/>
            <person name="Ma Y."/>
            <person name="Wu B."/>
            <person name="Wang M."/>
            <person name="Gao L."/>
            <person name="Sun D."/>
            <person name="Zhang P."/>
            <person name="Guo F."/>
            <person name="Wang W."/>
            <person name="Li Y."/>
            <person name="Wang J."/>
            <person name="Varshney R.K."/>
            <person name="Wang J."/>
            <person name="Ling H.Q."/>
            <person name="Wan P."/>
        </authorList>
    </citation>
    <scope>NUCLEOTIDE SEQUENCE</scope>
    <source>
        <strain evidence="4">cv. Jingnong 6</strain>
    </source>
</reference>
<protein>
    <recommendedName>
        <fullName evidence="2">Putative plant transposon protein domain-containing protein</fullName>
    </recommendedName>
</protein>
<feature type="compositionally biased region" description="Basic and acidic residues" evidence="1">
    <location>
        <begin position="15"/>
        <end position="25"/>
    </location>
</feature>
<sequence>MASSSGKRLKTTASKRKDKEPEQPHSSRFLSRKHEKHFKIVQDRRLLMERQPGMIPNFAPQFGEQLMGRNWRRLATYPAPANTVVGKEFYTNARKLGDHPVEEYLSYVRGNAIRYDPNSINSFLGTEWVGEQCQFALCMEEGTDFNDVESVLCVPGGHFQRNRNGAVVNIRRTDLTPLAKNMSINIGQMIANEIQMCANTMNNKAPLGHPSLITHLYKIAGVDTSSPPLERPRKSIDEAYYRQYYGGEEAARPIPPQRPRRERRPTQSQTSVETYEAESFQMRDMYMSFIGAQMQSIHRGQVATVEMIIGLYD</sequence>
<dbReference type="AlphaFoldDB" id="A0A0L9T555"/>
<organism evidence="3 4">
    <name type="scientific">Phaseolus angularis</name>
    <name type="common">Azuki bean</name>
    <name type="synonym">Vigna angularis</name>
    <dbReference type="NCBI Taxonomy" id="3914"/>
    <lineage>
        <taxon>Eukaryota</taxon>
        <taxon>Viridiplantae</taxon>
        <taxon>Streptophyta</taxon>
        <taxon>Embryophyta</taxon>
        <taxon>Tracheophyta</taxon>
        <taxon>Spermatophyta</taxon>
        <taxon>Magnoliopsida</taxon>
        <taxon>eudicotyledons</taxon>
        <taxon>Gunneridae</taxon>
        <taxon>Pentapetalae</taxon>
        <taxon>rosids</taxon>
        <taxon>fabids</taxon>
        <taxon>Fabales</taxon>
        <taxon>Fabaceae</taxon>
        <taxon>Papilionoideae</taxon>
        <taxon>50 kb inversion clade</taxon>
        <taxon>NPAAA clade</taxon>
        <taxon>indigoferoid/millettioid clade</taxon>
        <taxon>Phaseoleae</taxon>
        <taxon>Vigna</taxon>
    </lineage>
</organism>
<dbReference type="InterPro" id="IPR046796">
    <property type="entry name" value="Transposase_32_dom"/>
</dbReference>
<dbReference type="Gramene" id="KOM25717">
    <property type="protein sequence ID" value="KOM25717"/>
    <property type="gene ID" value="LR48_Vigan176s001300"/>
</dbReference>
<gene>
    <name evidence="3" type="ORF">LR48_Vigan176s001300</name>
</gene>
<feature type="domain" description="Putative plant transposon protein" evidence="2">
    <location>
        <begin position="68"/>
        <end position="223"/>
    </location>
</feature>
<evidence type="ECO:0000259" key="2">
    <source>
        <dbReference type="Pfam" id="PF20167"/>
    </source>
</evidence>
<dbReference type="Proteomes" id="UP000053144">
    <property type="component" value="Unassembled WGS sequence"/>
</dbReference>